<organism evidence="6 7">
    <name type="scientific">Tritrichomonas musculus</name>
    <dbReference type="NCBI Taxonomy" id="1915356"/>
    <lineage>
        <taxon>Eukaryota</taxon>
        <taxon>Metamonada</taxon>
        <taxon>Parabasalia</taxon>
        <taxon>Tritrichomonadida</taxon>
        <taxon>Tritrichomonadidae</taxon>
        <taxon>Tritrichomonas</taxon>
    </lineage>
</organism>
<dbReference type="SUPFAM" id="SSF48371">
    <property type="entry name" value="ARM repeat"/>
    <property type="match status" value="1"/>
</dbReference>
<evidence type="ECO:0000313" key="7">
    <source>
        <dbReference type="Proteomes" id="UP001470230"/>
    </source>
</evidence>
<dbReference type="Proteomes" id="UP001470230">
    <property type="component" value="Unassembled WGS sequence"/>
</dbReference>
<evidence type="ECO:0000256" key="2">
    <source>
        <dbReference type="ARBA" id="ARBA00022448"/>
    </source>
</evidence>
<name>A0ABR2J065_9EUKA</name>
<keyword evidence="7" id="KW-1185">Reference proteome</keyword>
<keyword evidence="4" id="KW-0677">Repeat</keyword>
<reference evidence="6 7" key="1">
    <citation type="submission" date="2024-04" db="EMBL/GenBank/DDBJ databases">
        <title>Tritrichomonas musculus Genome.</title>
        <authorList>
            <person name="Alves-Ferreira E."/>
            <person name="Grigg M."/>
            <person name="Lorenzi H."/>
            <person name="Galac M."/>
        </authorList>
    </citation>
    <scope>NUCLEOTIDE SEQUENCE [LARGE SCALE GENOMIC DNA]</scope>
    <source>
        <strain evidence="6 7">EAF2021</strain>
    </source>
</reference>
<keyword evidence="2" id="KW-0813">Transport</keyword>
<evidence type="ECO:0008006" key="8">
    <source>
        <dbReference type="Google" id="ProtNLM"/>
    </source>
</evidence>
<sequence length="913" mass="106092">MSQTSNDNILFWIQMFTNIFIQNPNGIEIMEDSFFENMKKDIPSFISICNQILMIDDKNDDNIKISKQVSSYFLLKVLEYQNATDLSNKRSTISNEISEQTKNTLNQNIFSENPIIRNNCIKCYSLLFSILAPNWKEGITNIVNSFSNTNLIPNGFIVFLSIMRELITSIIFVTEILPTFSEQFTQVFVISIEILSKEPQEQIFIPQLRTEACKYVHELINVYPPILNDGEKVGIKIPFLLCMLPNSFQIDDINLYANLIDLLLIIVQKFYLQSMKFMETISTYVLNGFCLTNGNYACLSIDFWNKVAQYEEKLIERTLYSNNPDEEIQPLKPLLSELAFKPLIHYFMLYIETIDTNDIVIENKERTGQYKHIIITIGSIYKIVPLIFNEIKEIIDNELSKEKWTNVYAGILLLNSIGNEPAEQEVGVYIINHLDFLLQKSMPDQIPRLRYNSLLVIGLLITNYSHLILQQNEIADKMITELIKLFLSTIQIDEKQQKNISTDDCFIFQLYASLIYSLSSLWYNEENSNLGLYFDSFYEILSTLFNYGIYNDFIELIEKTSDALNRLISFSTDDSLVKFSVLYEKSLDQLFHLKNSILNEKTCYFAISCYCSNMTTMLLRLKKNEEICELIISQYAERTIQVLFDILQIKNEDIWKEAFWTIASLIIATNSLANKVEIFSPYTFNILINQFIHTAFLSNDPNLIRATCCLISNLFLYLSKKIQILQQLMIDIFNILIGLIDNNQMKDAHPFILDAIANMFLSVDHNDQLINQFELPLFELIECLMDLSNNLDILNEADVEYDNLFYQYLCDVFRGYFKVFHDEKDINHEIKQLLLFDRLASFILKINPMIGGDLFNSFMLAARQCSENCSVHNTAFLKSIAILKILNLGYDNCLDQELRDKMKETTDLILSKQ</sequence>
<dbReference type="EMBL" id="JAPFFF010000013">
    <property type="protein sequence ID" value="KAK8871303.1"/>
    <property type="molecule type" value="Genomic_DNA"/>
</dbReference>
<evidence type="ECO:0000256" key="5">
    <source>
        <dbReference type="ARBA" id="ARBA00022927"/>
    </source>
</evidence>
<dbReference type="PANTHER" id="PTHR10527">
    <property type="entry name" value="IMPORTIN BETA"/>
    <property type="match status" value="1"/>
</dbReference>
<evidence type="ECO:0000256" key="1">
    <source>
        <dbReference type="ARBA" id="ARBA00004496"/>
    </source>
</evidence>
<comment type="subcellular location">
    <subcellularLocation>
        <location evidence="1">Cytoplasm</location>
    </subcellularLocation>
</comment>
<evidence type="ECO:0000256" key="3">
    <source>
        <dbReference type="ARBA" id="ARBA00022490"/>
    </source>
</evidence>
<accession>A0ABR2J065</accession>
<dbReference type="InterPro" id="IPR040122">
    <property type="entry name" value="Importin_beta"/>
</dbReference>
<keyword evidence="3" id="KW-0963">Cytoplasm</keyword>
<evidence type="ECO:0000256" key="4">
    <source>
        <dbReference type="ARBA" id="ARBA00022737"/>
    </source>
</evidence>
<gene>
    <name evidence="6" type="ORF">M9Y10_007023</name>
</gene>
<evidence type="ECO:0000313" key="6">
    <source>
        <dbReference type="EMBL" id="KAK8871303.1"/>
    </source>
</evidence>
<dbReference type="Gene3D" id="1.25.10.10">
    <property type="entry name" value="Leucine-rich Repeat Variant"/>
    <property type="match status" value="2"/>
</dbReference>
<comment type="caution">
    <text evidence="6">The sequence shown here is derived from an EMBL/GenBank/DDBJ whole genome shotgun (WGS) entry which is preliminary data.</text>
</comment>
<proteinExistence type="predicted"/>
<keyword evidence="5" id="KW-0653">Protein transport</keyword>
<dbReference type="InterPro" id="IPR016024">
    <property type="entry name" value="ARM-type_fold"/>
</dbReference>
<dbReference type="InterPro" id="IPR011989">
    <property type="entry name" value="ARM-like"/>
</dbReference>
<protein>
    <recommendedName>
        <fullName evidence="8">Importin N-terminal domain-containing protein</fullName>
    </recommendedName>
</protein>